<evidence type="ECO:0000256" key="1">
    <source>
        <dbReference type="SAM" id="MobiDB-lite"/>
    </source>
</evidence>
<proteinExistence type="predicted"/>
<feature type="region of interest" description="Disordered" evidence="1">
    <location>
        <begin position="1"/>
        <end position="25"/>
    </location>
</feature>
<dbReference type="AlphaFoldDB" id="A0A9W8JZN9"/>
<keyword evidence="3" id="KW-1185">Reference proteome</keyword>
<evidence type="ECO:0000313" key="3">
    <source>
        <dbReference type="Proteomes" id="UP001148786"/>
    </source>
</evidence>
<gene>
    <name evidence="2" type="ORF">NLJ89_g7122</name>
</gene>
<dbReference type="EMBL" id="JANKHO010000819">
    <property type="protein sequence ID" value="KAJ3505985.1"/>
    <property type="molecule type" value="Genomic_DNA"/>
</dbReference>
<feature type="region of interest" description="Disordered" evidence="1">
    <location>
        <begin position="96"/>
        <end position="128"/>
    </location>
</feature>
<reference evidence="2" key="1">
    <citation type="submission" date="2022-07" db="EMBL/GenBank/DDBJ databases">
        <title>Genome Sequence of Agrocybe chaxingu.</title>
        <authorList>
            <person name="Buettner E."/>
        </authorList>
    </citation>
    <scope>NUCLEOTIDE SEQUENCE</scope>
    <source>
        <strain evidence="2">MP-N11</strain>
    </source>
</reference>
<feature type="compositionally biased region" description="Basic and acidic residues" evidence="1">
    <location>
        <begin position="107"/>
        <end position="128"/>
    </location>
</feature>
<organism evidence="2 3">
    <name type="scientific">Agrocybe chaxingu</name>
    <dbReference type="NCBI Taxonomy" id="84603"/>
    <lineage>
        <taxon>Eukaryota</taxon>
        <taxon>Fungi</taxon>
        <taxon>Dikarya</taxon>
        <taxon>Basidiomycota</taxon>
        <taxon>Agaricomycotina</taxon>
        <taxon>Agaricomycetes</taxon>
        <taxon>Agaricomycetidae</taxon>
        <taxon>Agaricales</taxon>
        <taxon>Agaricineae</taxon>
        <taxon>Strophariaceae</taxon>
        <taxon>Agrocybe</taxon>
    </lineage>
</organism>
<sequence length="128" mass="13892">MEPSNGVPEPNETGGTTSQVHPEGDLRVEFKRAMFVGTLNSRIEDAPIWMISPDNEKAMHIYSENTKGHVSNRTFIVSGTGGSLLGFKDTMERLSMAALRGQSGHASESRETDERNGSGEKSQDVPQG</sequence>
<accession>A0A9W8JZN9</accession>
<protein>
    <submittedName>
        <fullName evidence="2">Uncharacterized protein</fullName>
    </submittedName>
</protein>
<dbReference type="Proteomes" id="UP001148786">
    <property type="component" value="Unassembled WGS sequence"/>
</dbReference>
<name>A0A9W8JZN9_9AGAR</name>
<evidence type="ECO:0000313" key="2">
    <source>
        <dbReference type="EMBL" id="KAJ3505985.1"/>
    </source>
</evidence>
<comment type="caution">
    <text evidence="2">The sequence shown here is derived from an EMBL/GenBank/DDBJ whole genome shotgun (WGS) entry which is preliminary data.</text>
</comment>